<dbReference type="Pfam" id="PF13649">
    <property type="entry name" value="Methyltransf_25"/>
    <property type="match status" value="1"/>
</dbReference>
<dbReference type="PANTHER" id="PTHR43591">
    <property type="entry name" value="METHYLTRANSFERASE"/>
    <property type="match status" value="1"/>
</dbReference>
<protein>
    <submittedName>
        <fullName evidence="2">Methyltransferase type 12</fullName>
    </submittedName>
</protein>
<dbReference type="RefSeq" id="WP_226587313.1">
    <property type="nucleotide sequence ID" value="NZ_BLAY01000109.1"/>
</dbReference>
<dbReference type="InterPro" id="IPR041698">
    <property type="entry name" value="Methyltransf_25"/>
</dbReference>
<reference evidence="2" key="1">
    <citation type="submission" date="2019-10" db="EMBL/GenBank/DDBJ databases">
        <title>Draft genome sequece of Microseira wollei NIES-4236.</title>
        <authorList>
            <person name="Yamaguchi H."/>
            <person name="Suzuki S."/>
            <person name="Kawachi M."/>
        </authorList>
    </citation>
    <scope>NUCLEOTIDE SEQUENCE</scope>
    <source>
        <strain evidence="2">NIES-4236</strain>
    </source>
</reference>
<dbReference type="CDD" id="cd02440">
    <property type="entry name" value="AdoMet_MTases"/>
    <property type="match status" value="1"/>
</dbReference>
<evidence type="ECO:0000313" key="2">
    <source>
        <dbReference type="EMBL" id="GET41093.1"/>
    </source>
</evidence>
<dbReference type="InterPro" id="IPR029063">
    <property type="entry name" value="SAM-dependent_MTases_sf"/>
</dbReference>
<dbReference type="SUPFAM" id="SSF53335">
    <property type="entry name" value="S-adenosyl-L-methionine-dependent methyltransferases"/>
    <property type="match status" value="1"/>
</dbReference>
<proteinExistence type="predicted"/>
<dbReference type="Gene3D" id="3.40.50.150">
    <property type="entry name" value="Vaccinia Virus protein VP39"/>
    <property type="match status" value="1"/>
</dbReference>
<keyword evidence="3" id="KW-1185">Reference proteome</keyword>
<dbReference type="GO" id="GO:0032259">
    <property type="term" value="P:methylation"/>
    <property type="evidence" value="ECO:0007669"/>
    <property type="project" value="UniProtKB-KW"/>
</dbReference>
<dbReference type="AlphaFoldDB" id="A0AAV3XEU5"/>
<organism evidence="2 3">
    <name type="scientific">Microseira wollei NIES-4236</name>
    <dbReference type="NCBI Taxonomy" id="2530354"/>
    <lineage>
        <taxon>Bacteria</taxon>
        <taxon>Bacillati</taxon>
        <taxon>Cyanobacteriota</taxon>
        <taxon>Cyanophyceae</taxon>
        <taxon>Oscillatoriophycideae</taxon>
        <taxon>Aerosakkonematales</taxon>
        <taxon>Aerosakkonemataceae</taxon>
        <taxon>Microseira</taxon>
    </lineage>
</organism>
<accession>A0AAV3XEU5</accession>
<gene>
    <name evidence="2" type="ORF">MiSe_59050</name>
</gene>
<comment type="caution">
    <text evidence="2">The sequence shown here is derived from an EMBL/GenBank/DDBJ whole genome shotgun (WGS) entry which is preliminary data.</text>
</comment>
<dbReference type="PANTHER" id="PTHR43591:SF108">
    <property type="entry name" value="S-ADENOSYL-L-METHIONINE-DEPENDENT METHYLTRANSFERASE"/>
    <property type="match status" value="1"/>
</dbReference>
<keyword evidence="2" id="KW-0808">Transferase</keyword>
<feature type="domain" description="Methyltransferase" evidence="1">
    <location>
        <begin position="50"/>
        <end position="149"/>
    </location>
</feature>
<dbReference type="GO" id="GO:0008168">
    <property type="term" value="F:methyltransferase activity"/>
    <property type="evidence" value="ECO:0007669"/>
    <property type="project" value="UniProtKB-KW"/>
</dbReference>
<sequence length="256" mass="29341">MHNIKSKIDWQSWLQRWDAQQTGYIPHREARFKVMLDVLEVQMPAEFVALDLACGPGAISQRLLERFPGARCVAFDIDPVLLAIGMGALGDVNGRLRWVEADLMADDWIELVGEAHFDAVLTTTALHWLPSDRLQQVYKQLAQLLRPGGLLLNGDVMPFPPSKPTLRQISKNLSARQEKEAFQERVVEDCSSWWEALAKEPELKELFQERDRRFGGRHTDHQPILDLHEAFLRDARFQEVGVIWQSLDDRVLLAVL</sequence>
<name>A0AAV3XEU5_9CYAN</name>
<dbReference type="Proteomes" id="UP001050975">
    <property type="component" value="Unassembled WGS sequence"/>
</dbReference>
<dbReference type="EMBL" id="BLAY01000109">
    <property type="protein sequence ID" value="GET41093.1"/>
    <property type="molecule type" value="Genomic_DNA"/>
</dbReference>
<keyword evidence="2" id="KW-0489">Methyltransferase</keyword>
<evidence type="ECO:0000313" key="3">
    <source>
        <dbReference type="Proteomes" id="UP001050975"/>
    </source>
</evidence>
<evidence type="ECO:0000259" key="1">
    <source>
        <dbReference type="Pfam" id="PF13649"/>
    </source>
</evidence>